<dbReference type="Proteomes" id="UP000321310">
    <property type="component" value="Unassembled WGS sequence"/>
</dbReference>
<keyword evidence="1" id="KW-1133">Transmembrane helix</keyword>
<reference evidence="2 3" key="1">
    <citation type="submission" date="2019-07" db="EMBL/GenBank/DDBJ databases">
        <title>Rapid identification of Enteric Bacteria from Whole Genome Sequences (WGS) using Average Nucleotide Identity (ANI).</title>
        <authorList>
            <person name="Lane C."/>
        </authorList>
    </citation>
    <scope>NUCLEOTIDE SEQUENCE [LARGE SCALE GENOMIC DNA]</scope>
    <source>
        <strain evidence="2 3">2016D-0250</strain>
    </source>
</reference>
<keyword evidence="1" id="KW-0812">Transmembrane</keyword>
<evidence type="ECO:0000256" key="1">
    <source>
        <dbReference type="SAM" id="Phobius"/>
    </source>
</evidence>
<dbReference type="EMBL" id="VOWB01000008">
    <property type="protein sequence ID" value="TXE84763.1"/>
    <property type="molecule type" value="Genomic_DNA"/>
</dbReference>
<feature type="transmembrane region" description="Helical" evidence="1">
    <location>
        <begin position="26"/>
        <end position="48"/>
    </location>
</feature>
<comment type="caution">
    <text evidence="2">The sequence shown here is derived from an EMBL/GenBank/DDBJ whole genome shotgun (WGS) entry which is preliminary data.</text>
</comment>
<gene>
    <name evidence="2" type="ORF">FPD46_00575</name>
</gene>
<protein>
    <submittedName>
        <fullName evidence="2">Uncharacterized protein</fullName>
    </submittedName>
</protein>
<dbReference type="RefSeq" id="WP_147574778.1">
    <property type="nucleotide sequence ID" value="NZ_VOWB01000008.1"/>
</dbReference>
<dbReference type="AlphaFoldDB" id="A0A5C7DZN3"/>
<evidence type="ECO:0000313" key="2">
    <source>
        <dbReference type="EMBL" id="TXE84763.1"/>
    </source>
</evidence>
<accession>A0A5C7DZN3</accession>
<keyword evidence="1" id="KW-0472">Membrane</keyword>
<sequence length="289" mass="34488">MIIAICFLIIAISFYFKSKKNLFNQFIYENFAYITGITSFICFAFTLLETNYEKNLYYLILIPIFIFLINFIKKETTSPSLNIQANQQRYFDEVDGEAIYAFYKNRKVIKSNRVEVLVNEESKKLIKHGYIVPEFFLNYKNMELTKIEKLEEIENYELYNVIFKKAQDFIKQQEININYETRLKENNNCLEFFLLDLWESYTSRFNIGVANLDILAKNEKEIDFLGAVDLIHLNCIKRKGAVTYYKYLEFKDRIKEYLKDNINENPTNDEVFDESYALENDSDKTEYKG</sequence>
<proteinExistence type="predicted"/>
<organism evidence="2 3">
    <name type="scientific">Campylobacter peloridis</name>
    <dbReference type="NCBI Taxonomy" id="488546"/>
    <lineage>
        <taxon>Bacteria</taxon>
        <taxon>Pseudomonadati</taxon>
        <taxon>Campylobacterota</taxon>
        <taxon>Epsilonproteobacteria</taxon>
        <taxon>Campylobacterales</taxon>
        <taxon>Campylobacteraceae</taxon>
        <taxon>Campylobacter</taxon>
    </lineage>
</organism>
<evidence type="ECO:0000313" key="3">
    <source>
        <dbReference type="Proteomes" id="UP000321310"/>
    </source>
</evidence>
<feature type="transmembrane region" description="Helical" evidence="1">
    <location>
        <begin position="55"/>
        <end position="72"/>
    </location>
</feature>
<name>A0A5C7DZN3_9BACT</name>